<dbReference type="RefSeq" id="WP_251911065.1">
    <property type="nucleotide sequence ID" value="NZ_JAMRXG010000004.1"/>
</dbReference>
<dbReference type="EMBL" id="JAMRXG010000004">
    <property type="protein sequence ID" value="MCM6773954.1"/>
    <property type="molecule type" value="Genomic_DNA"/>
</dbReference>
<evidence type="ECO:0000313" key="2">
    <source>
        <dbReference type="EMBL" id="MCM6773954.1"/>
    </source>
</evidence>
<dbReference type="Gene3D" id="3.90.1530.10">
    <property type="entry name" value="Conserved hypothetical protein from pyrococcus furiosus pfu- 392566-001, ParB domain"/>
    <property type="match status" value="1"/>
</dbReference>
<accession>A0A9X2E491</accession>
<feature type="domain" description="ParB-like N-terminal" evidence="1">
    <location>
        <begin position="33"/>
        <end position="118"/>
    </location>
</feature>
<proteinExistence type="predicted"/>
<sequence length="332" mass="36352">MADEVCTDSLVPLAGGICSVHDWLSRASSIPVELVPVDSLTIGYSARVRSETNAEHIRTLSEVESPLPPIIVHRSTMRVIDGAHRLQAALALNRDTIAVRYFDGSEEDAFALAVRANVAHGLPLSLAERKSAARRLIESHPQWSDRLIAGMVGLSHKTVGGLRRRSDGEDLQSNDRLGRDGRFRRLDISAARRSAEEYIRTNPGASLREISKSAGISIGTAKDVRDNMTRIVVIPQESEVTSLPEEAARRAGAGASVQQAILKNLRNDPALRLKDNGRQLLRRLALSIMNVHEWEEMTIEVPSHCRGALARLARANAKSWHDLASRLENGAA</sequence>
<protein>
    <submittedName>
        <fullName evidence="2">ParB N-terminal domain-containing protein</fullName>
    </submittedName>
</protein>
<dbReference type="SMART" id="SM00470">
    <property type="entry name" value="ParB"/>
    <property type="match status" value="1"/>
</dbReference>
<dbReference type="AlphaFoldDB" id="A0A9X2E491"/>
<organism evidence="2 3">
    <name type="scientific">Nocardia pulmonis</name>
    <dbReference type="NCBI Taxonomy" id="2951408"/>
    <lineage>
        <taxon>Bacteria</taxon>
        <taxon>Bacillati</taxon>
        <taxon>Actinomycetota</taxon>
        <taxon>Actinomycetes</taxon>
        <taxon>Mycobacteriales</taxon>
        <taxon>Nocardiaceae</taxon>
        <taxon>Nocardia</taxon>
    </lineage>
</organism>
<evidence type="ECO:0000259" key="1">
    <source>
        <dbReference type="SMART" id="SM00470"/>
    </source>
</evidence>
<keyword evidence="3" id="KW-1185">Reference proteome</keyword>
<dbReference type="InterPro" id="IPR036086">
    <property type="entry name" value="ParB/Sulfiredoxin_sf"/>
</dbReference>
<reference evidence="2" key="1">
    <citation type="submission" date="2022-06" db="EMBL/GenBank/DDBJ databases">
        <title>Novel species in genus nocardia.</title>
        <authorList>
            <person name="Li F."/>
        </authorList>
    </citation>
    <scope>NUCLEOTIDE SEQUENCE</scope>
    <source>
        <strain evidence="2">CDC141</strain>
    </source>
</reference>
<name>A0A9X2E491_9NOCA</name>
<dbReference type="SUPFAM" id="SSF110849">
    <property type="entry name" value="ParB/Sulfiredoxin"/>
    <property type="match status" value="1"/>
</dbReference>
<dbReference type="Proteomes" id="UP001139157">
    <property type="component" value="Unassembled WGS sequence"/>
</dbReference>
<dbReference type="InterPro" id="IPR003115">
    <property type="entry name" value="ParB_N"/>
</dbReference>
<comment type="caution">
    <text evidence="2">The sequence shown here is derived from an EMBL/GenBank/DDBJ whole genome shotgun (WGS) entry which is preliminary data.</text>
</comment>
<gene>
    <name evidence="2" type="ORF">NDR86_10770</name>
</gene>
<evidence type="ECO:0000313" key="3">
    <source>
        <dbReference type="Proteomes" id="UP001139157"/>
    </source>
</evidence>